<evidence type="ECO:0000313" key="17">
    <source>
        <dbReference type="EMBL" id="KKW94145.1"/>
    </source>
</evidence>
<evidence type="ECO:0000256" key="10">
    <source>
        <dbReference type="ARBA" id="ARBA00023211"/>
    </source>
</evidence>
<feature type="domain" description="ATP-grasp" evidence="16">
    <location>
        <begin position="107"/>
        <end position="312"/>
    </location>
</feature>
<comment type="pathway">
    <text evidence="3 14">Purine metabolism; IMP biosynthesis via de novo pathway; N(1)-(5-phospho-D-ribosyl)glycinamide from 5-phospho-alpha-D-ribose 1-diphosphate: step 2/2.</text>
</comment>
<dbReference type="SMART" id="SM01209">
    <property type="entry name" value="GARS_A"/>
    <property type="match status" value="1"/>
</dbReference>
<dbReference type="InterPro" id="IPR016185">
    <property type="entry name" value="PreATP-grasp_dom_sf"/>
</dbReference>
<name>A0A0M3AWB4_9SPHN</name>
<evidence type="ECO:0000256" key="13">
    <source>
        <dbReference type="ARBA" id="ARBA00042864"/>
    </source>
</evidence>
<dbReference type="PROSITE" id="PS50975">
    <property type="entry name" value="ATP_GRASP"/>
    <property type="match status" value="1"/>
</dbReference>
<evidence type="ECO:0000256" key="6">
    <source>
        <dbReference type="ARBA" id="ARBA00022723"/>
    </source>
</evidence>
<dbReference type="UniPathway" id="UPA00074">
    <property type="reaction ID" value="UER00125"/>
</dbReference>
<dbReference type="InterPro" id="IPR020559">
    <property type="entry name" value="PRibGlycinamide_synth_CS"/>
</dbReference>
<dbReference type="STRING" id="56193.YP76_02440"/>
<dbReference type="AlphaFoldDB" id="A0A0M3AWB4"/>
<dbReference type="Gene3D" id="3.40.50.20">
    <property type="match status" value="1"/>
</dbReference>
<dbReference type="PANTHER" id="PTHR43472">
    <property type="entry name" value="PHOSPHORIBOSYLAMINE--GLYCINE LIGASE"/>
    <property type="match status" value="1"/>
</dbReference>
<evidence type="ECO:0000256" key="2">
    <source>
        <dbReference type="ARBA" id="ARBA00001946"/>
    </source>
</evidence>
<keyword evidence="18" id="KW-1185">Reference proteome</keyword>
<evidence type="ECO:0000256" key="15">
    <source>
        <dbReference type="PROSITE-ProRule" id="PRU00409"/>
    </source>
</evidence>
<comment type="similarity">
    <text evidence="11 14">Belongs to the GARS family.</text>
</comment>
<comment type="caution">
    <text evidence="17">The sequence shown here is derived from an EMBL/GenBank/DDBJ whole genome shotgun (WGS) entry which is preliminary data.</text>
</comment>
<dbReference type="InterPro" id="IPR000115">
    <property type="entry name" value="PRibGlycinamide_synth"/>
</dbReference>
<dbReference type="PANTHER" id="PTHR43472:SF1">
    <property type="entry name" value="PHOSPHORIBOSYLAMINE--GLYCINE LIGASE, CHLOROPLASTIC"/>
    <property type="match status" value="1"/>
</dbReference>
<dbReference type="EC" id="6.3.4.13" evidence="4 14"/>
<dbReference type="NCBIfam" id="TIGR00877">
    <property type="entry name" value="purD"/>
    <property type="match status" value="1"/>
</dbReference>
<dbReference type="SMART" id="SM01210">
    <property type="entry name" value="GARS_C"/>
    <property type="match status" value="1"/>
</dbReference>
<evidence type="ECO:0000256" key="8">
    <source>
        <dbReference type="ARBA" id="ARBA00022755"/>
    </source>
</evidence>
<reference evidence="17 18" key="1">
    <citation type="submission" date="2015-04" db="EMBL/GenBank/DDBJ databases">
        <title>Genome sequence of aromatic hydrocarbons-degrading Sphingobium chungbukense DJ77.</title>
        <authorList>
            <person name="Kim Y.-C."/>
            <person name="Chae J.-C."/>
        </authorList>
    </citation>
    <scope>NUCLEOTIDE SEQUENCE [LARGE SCALE GENOMIC DNA]</scope>
    <source>
        <strain evidence="17 18">DJ77</strain>
    </source>
</reference>
<keyword evidence="9 15" id="KW-0067">ATP-binding</keyword>
<evidence type="ECO:0000313" key="18">
    <source>
        <dbReference type="Proteomes" id="UP000033874"/>
    </source>
</evidence>
<dbReference type="InterPro" id="IPR013815">
    <property type="entry name" value="ATP_grasp_subdomain_1"/>
</dbReference>
<dbReference type="GO" id="GO:0004637">
    <property type="term" value="F:phosphoribosylamine-glycine ligase activity"/>
    <property type="evidence" value="ECO:0007669"/>
    <property type="project" value="UniProtKB-UniRule"/>
</dbReference>
<dbReference type="InterPro" id="IPR011054">
    <property type="entry name" value="Rudment_hybrid_motif"/>
</dbReference>
<comment type="cofactor">
    <cofactor evidence="1">
        <name>Mn(2+)</name>
        <dbReference type="ChEBI" id="CHEBI:29035"/>
    </cofactor>
</comment>
<dbReference type="PATRIC" id="fig|56193.3.peg.504"/>
<evidence type="ECO:0000256" key="14">
    <source>
        <dbReference type="HAMAP-Rule" id="MF_00138"/>
    </source>
</evidence>
<evidence type="ECO:0000256" key="12">
    <source>
        <dbReference type="ARBA" id="ARBA00042242"/>
    </source>
</evidence>
<dbReference type="HAMAP" id="MF_00138">
    <property type="entry name" value="GARS"/>
    <property type="match status" value="1"/>
</dbReference>
<dbReference type="RefSeq" id="WP_046762578.1">
    <property type="nucleotide sequence ID" value="NZ_LBIC01000001.1"/>
</dbReference>
<evidence type="ECO:0000256" key="1">
    <source>
        <dbReference type="ARBA" id="ARBA00001936"/>
    </source>
</evidence>
<evidence type="ECO:0000259" key="16">
    <source>
        <dbReference type="PROSITE" id="PS50975"/>
    </source>
</evidence>
<dbReference type="GO" id="GO:0046872">
    <property type="term" value="F:metal ion binding"/>
    <property type="evidence" value="ECO:0007669"/>
    <property type="project" value="UniProtKB-KW"/>
</dbReference>
<protein>
    <recommendedName>
        <fullName evidence="4 14">Phosphoribosylamine--glycine ligase</fullName>
        <ecNumber evidence="4 14">6.3.4.13</ecNumber>
    </recommendedName>
    <alternativeName>
        <fullName evidence="14">GARS</fullName>
    </alternativeName>
    <alternativeName>
        <fullName evidence="12 14">Glycinamide ribonucleotide synthetase</fullName>
    </alternativeName>
    <alternativeName>
        <fullName evidence="13 14">Phosphoribosylglycinamide synthetase</fullName>
    </alternativeName>
</protein>
<evidence type="ECO:0000256" key="4">
    <source>
        <dbReference type="ARBA" id="ARBA00013255"/>
    </source>
</evidence>
<dbReference type="GO" id="GO:0009113">
    <property type="term" value="P:purine nucleobase biosynthetic process"/>
    <property type="evidence" value="ECO:0007669"/>
    <property type="project" value="InterPro"/>
</dbReference>
<keyword evidence="6" id="KW-0479">Metal-binding</keyword>
<dbReference type="EMBL" id="LBIC01000001">
    <property type="protein sequence ID" value="KKW94145.1"/>
    <property type="molecule type" value="Genomic_DNA"/>
</dbReference>
<dbReference type="InterPro" id="IPR020560">
    <property type="entry name" value="PRibGlycinamide_synth_C-dom"/>
</dbReference>
<gene>
    <name evidence="14" type="primary">purD</name>
    <name evidence="17" type="ORF">YP76_02440</name>
</gene>
<dbReference type="FunFam" id="3.40.50.20:FF:000006">
    <property type="entry name" value="Phosphoribosylamine--glycine ligase, chloroplastic"/>
    <property type="match status" value="1"/>
</dbReference>
<organism evidence="17 18">
    <name type="scientific">Sphingobium chungbukense</name>
    <dbReference type="NCBI Taxonomy" id="56193"/>
    <lineage>
        <taxon>Bacteria</taxon>
        <taxon>Pseudomonadati</taxon>
        <taxon>Pseudomonadota</taxon>
        <taxon>Alphaproteobacteria</taxon>
        <taxon>Sphingomonadales</taxon>
        <taxon>Sphingomonadaceae</taxon>
        <taxon>Sphingobium</taxon>
    </lineage>
</organism>
<keyword evidence="8 14" id="KW-0658">Purine biosynthesis</keyword>
<comment type="cofactor">
    <cofactor evidence="2">
        <name>Mg(2+)</name>
        <dbReference type="ChEBI" id="CHEBI:18420"/>
    </cofactor>
</comment>
<dbReference type="InterPro" id="IPR020561">
    <property type="entry name" value="PRibGlycinamid_synth_ATP-grasp"/>
</dbReference>
<dbReference type="PROSITE" id="PS00184">
    <property type="entry name" value="GARS"/>
    <property type="match status" value="1"/>
</dbReference>
<dbReference type="Proteomes" id="UP000033874">
    <property type="component" value="Unassembled WGS sequence"/>
</dbReference>
<dbReference type="Pfam" id="PF02844">
    <property type="entry name" value="GARS_N"/>
    <property type="match status" value="1"/>
</dbReference>
<dbReference type="Gene3D" id="3.90.600.10">
    <property type="entry name" value="Phosphoribosylglycinamide synthetase, C-terminal domain"/>
    <property type="match status" value="1"/>
</dbReference>
<dbReference type="Gene3D" id="3.30.470.20">
    <property type="entry name" value="ATP-grasp fold, B domain"/>
    <property type="match status" value="1"/>
</dbReference>
<keyword evidence="10" id="KW-0464">Manganese</keyword>
<dbReference type="InterPro" id="IPR011761">
    <property type="entry name" value="ATP-grasp"/>
</dbReference>
<comment type="catalytic activity">
    <reaction evidence="14">
        <text>5-phospho-beta-D-ribosylamine + glycine + ATP = N(1)-(5-phospho-beta-D-ribosyl)glycinamide + ADP + phosphate + H(+)</text>
        <dbReference type="Rhea" id="RHEA:17453"/>
        <dbReference type="ChEBI" id="CHEBI:15378"/>
        <dbReference type="ChEBI" id="CHEBI:30616"/>
        <dbReference type="ChEBI" id="CHEBI:43474"/>
        <dbReference type="ChEBI" id="CHEBI:57305"/>
        <dbReference type="ChEBI" id="CHEBI:58681"/>
        <dbReference type="ChEBI" id="CHEBI:143788"/>
        <dbReference type="ChEBI" id="CHEBI:456216"/>
        <dbReference type="EC" id="6.3.4.13"/>
    </reaction>
</comment>
<accession>A0A0M3AWB4</accession>
<evidence type="ECO:0000256" key="5">
    <source>
        <dbReference type="ARBA" id="ARBA00022598"/>
    </source>
</evidence>
<dbReference type="Pfam" id="PF01071">
    <property type="entry name" value="GARS_A"/>
    <property type="match status" value="1"/>
</dbReference>
<keyword evidence="7 15" id="KW-0547">Nucleotide-binding</keyword>
<dbReference type="SUPFAM" id="SSF52440">
    <property type="entry name" value="PreATP-grasp domain"/>
    <property type="match status" value="1"/>
</dbReference>
<evidence type="ECO:0000256" key="11">
    <source>
        <dbReference type="ARBA" id="ARBA00038345"/>
    </source>
</evidence>
<evidence type="ECO:0000256" key="3">
    <source>
        <dbReference type="ARBA" id="ARBA00005174"/>
    </source>
</evidence>
<dbReference type="SUPFAM" id="SSF51246">
    <property type="entry name" value="Rudiment single hybrid motif"/>
    <property type="match status" value="1"/>
</dbReference>
<dbReference type="Pfam" id="PF02843">
    <property type="entry name" value="GARS_C"/>
    <property type="match status" value="1"/>
</dbReference>
<dbReference type="FunFam" id="3.90.600.10:FF:000001">
    <property type="entry name" value="Trifunctional purine biosynthetic protein adenosine-3"/>
    <property type="match status" value="1"/>
</dbReference>
<dbReference type="Gene3D" id="3.30.1490.20">
    <property type="entry name" value="ATP-grasp fold, A domain"/>
    <property type="match status" value="1"/>
</dbReference>
<sequence length="427" mass="44323">MNILLLGGGGREHALAWKLAQSPALSTLYAAPGNPGIAQHATLVDLDATDHRAVVDFCLRHSIGLVVIGPEAPLVDGLADNLRVKGYPVFGPGKKAAQLEGSKGFTKDLCKRAHIPTAAYERLSSKDGALAALDDFGLPVVIKADGLAAGKGVIIAETREQAVEAIEDMFSGAFGAAGAEVVLEEFMVGEEASFFALTDGSAILPFGSAQDHKRVGDGDTGPNTGGMGAYSPARVLTPELEAEVIEKIVRPTVDTLAAEGMPYSGVLYAGLMLTAEGPKLIEYNARFGDPECQVLMMRFDGDLVELLLAVAQGRLAEQGPVQLADRTALTVVMAANGYPGTPEKGGVITGIDAAEATGARVFHAGTADRDGAIIAQGGRVLNVTATGGTVKAAQQAAYEAVDAIGFPTGFCRRDIGWREVAREEGGR</sequence>
<dbReference type="InterPro" id="IPR020562">
    <property type="entry name" value="PRibGlycinamide_synth_N"/>
</dbReference>
<evidence type="ECO:0000256" key="9">
    <source>
        <dbReference type="ARBA" id="ARBA00022840"/>
    </source>
</evidence>
<dbReference type="GO" id="GO:0006189">
    <property type="term" value="P:'de novo' IMP biosynthetic process"/>
    <property type="evidence" value="ECO:0007669"/>
    <property type="project" value="UniProtKB-UniRule"/>
</dbReference>
<dbReference type="SUPFAM" id="SSF56059">
    <property type="entry name" value="Glutathione synthetase ATP-binding domain-like"/>
    <property type="match status" value="1"/>
</dbReference>
<dbReference type="GO" id="GO:0005524">
    <property type="term" value="F:ATP binding"/>
    <property type="evidence" value="ECO:0007669"/>
    <property type="project" value="UniProtKB-UniRule"/>
</dbReference>
<evidence type="ECO:0000256" key="7">
    <source>
        <dbReference type="ARBA" id="ARBA00022741"/>
    </source>
</evidence>
<proteinExistence type="inferred from homology"/>
<dbReference type="InterPro" id="IPR037123">
    <property type="entry name" value="PRibGlycinamide_synth_C_sf"/>
</dbReference>
<keyword evidence="5 14" id="KW-0436">Ligase</keyword>